<feature type="compositionally biased region" description="Low complexity" evidence="1">
    <location>
        <begin position="459"/>
        <end position="469"/>
    </location>
</feature>
<feature type="region of interest" description="Disordered" evidence="1">
    <location>
        <begin position="235"/>
        <end position="540"/>
    </location>
</feature>
<reference evidence="3 4" key="1">
    <citation type="submission" date="2022-04" db="EMBL/GenBank/DDBJ databases">
        <title>Streptomyces sp. nov. LCR6-01 isolated from Lichen of Dirinaria sp.</title>
        <authorList>
            <person name="Kanchanasin P."/>
            <person name="Tanasupawat S."/>
            <person name="Phongsopitanun W."/>
        </authorList>
    </citation>
    <scope>NUCLEOTIDE SEQUENCE [LARGE SCALE GENOMIC DNA]</scope>
    <source>
        <strain evidence="3 4">LCR6-01</strain>
    </source>
</reference>
<feature type="region of interest" description="Disordered" evidence="1">
    <location>
        <begin position="1"/>
        <end position="21"/>
    </location>
</feature>
<evidence type="ECO:0000256" key="2">
    <source>
        <dbReference type="SAM" id="Phobius"/>
    </source>
</evidence>
<feature type="compositionally biased region" description="Low complexity" evidence="1">
    <location>
        <begin position="366"/>
        <end position="377"/>
    </location>
</feature>
<feature type="transmembrane region" description="Helical" evidence="2">
    <location>
        <begin position="168"/>
        <end position="186"/>
    </location>
</feature>
<dbReference type="EMBL" id="JALPTH010000004">
    <property type="protein sequence ID" value="MCK8676887.1"/>
    <property type="molecule type" value="Genomic_DNA"/>
</dbReference>
<dbReference type="RefSeq" id="WP_248632102.1">
    <property type="nucleotide sequence ID" value="NZ_JALPTH010000004.1"/>
</dbReference>
<feature type="transmembrane region" description="Helical" evidence="2">
    <location>
        <begin position="21"/>
        <end position="39"/>
    </location>
</feature>
<evidence type="ECO:0000313" key="3">
    <source>
        <dbReference type="EMBL" id="MCK8676887.1"/>
    </source>
</evidence>
<feature type="compositionally biased region" description="Pro residues" evidence="1">
    <location>
        <begin position="272"/>
        <end position="284"/>
    </location>
</feature>
<feature type="transmembrane region" description="Helical" evidence="2">
    <location>
        <begin position="51"/>
        <end position="71"/>
    </location>
</feature>
<gene>
    <name evidence="3" type="ORF">M1O15_05660</name>
</gene>
<name>A0ABT0I6G4_9ACTN</name>
<feature type="compositionally biased region" description="Low complexity" evidence="1">
    <location>
        <begin position="424"/>
        <end position="446"/>
    </location>
</feature>
<keyword evidence="3" id="KW-0645">Protease</keyword>
<dbReference type="GO" id="GO:0008237">
    <property type="term" value="F:metallopeptidase activity"/>
    <property type="evidence" value="ECO:0007669"/>
    <property type="project" value="UniProtKB-KW"/>
</dbReference>
<dbReference type="Proteomes" id="UP001522868">
    <property type="component" value="Unassembled WGS sequence"/>
</dbReference>
<protein>
    <submittedName>
        <fullName evidence="3">CPBP family intramembrane metalloprotease</fullName>
    </submittedName>
</protein>
<feature type="transmembrane region" description="Helical" evidence="2">
    <location>
        <begin position="192"/>
        <end position="215"/>
    </location>
</feature>
<proteinExistence type="predicted"/>
<keyword evidence="2" id="KW-1133">Transmembrane helix</keyword>
<organism evidence="3 4">
    <name type="scientific">Streptomyces lichenis</name>
    <dbReference type="NCBI Taxonomy" id="2306967"/>
    <lineage>
        <taxon>Bacteria</taxon>
        <taxon>Bacillati</taxon>
        <taxon>Actinomycetota</taxon>
        <taxon>Actinomycetes</taxon>
        <taxon>Kitasatosporales</taxon>
        <taxon>Streptomycetaceae</taxon>
        <taxon>Streptomyces</taxon>
    </lineage>
</organism>
<keyword evidence="2" id="KW-0472">Membrane</keyword>
<evidence type="ECO:0000256" key="1">
    <source>
        <dbReference type="SAM" id="MobiDB-lite"/>
    </source>
</evidence>
<keyword evidence="3" id="KW-0378">Hydrolase</keyword>
<keyword evidence="4" id="KW-1185">Reference proteome</keyword>
<feature type="compositionally biased region" description="Pro residues" evidence="1">
    <location>
        <begin position="406"/>
        <end position="423"/>
    </location>
</feature>
<feature type="transmembrane region" description="Helical" evidence="2">
    <location>
        <begin position="122"/>
        <end position="147"/>
    </location>
</feature>
<feature type="compositionally biased region" description="Low complexity" evidence="1">
    <location>
        <begin position="260"/>
        <end position="271"/>
    </location>
</feature>
<keyword evidence="2" id="KW-0812">Transmembrane</keyword>
<keyword evidence="3" id="KW-0482">Metalloprotease</keyword>
<accession>A0ABT0I6G4</accession>
<feature type="transmembrane region" description="Helical" evidence="2">
    <location>
        <begin position="83"/>
        <end position="102"/>
    </location>
</feature>
<comment type="caution">
    <text evidence="3">The sequence shown here is derived from an EMBL/GenBank/DDBJ whole genome shotgun (WGS) entry which is preliminary data.</text>
</comment>
<evidence type="ECO:0000313" key="4">
    <source>
        <dbReference type="Proteomes" id="UP001522868"/>
    </source>
</evidence>
<sequence length="540" mass="55661">MNPPHRTTRSSPTRKPGLGKPVQGGLAAAVLLLIPLLAIGGGDRFRAALDFTTGVLSLVSLTASVAWGLLATDRLLLSVRHRLLAQAVHRTTAVASLGFLLLHATVKVSLGHVELIGALIPFSLGLTGTSGLIGLGSLAGLLMVVAASTGAARSALAGRGPIAARWRPLHMLAYPAWCFALMHGLYAGRPAAAWVTTMYCLALTGVAGAVSVRLLPRPTQNTLAERLLALLGPGAERNASPSRRRRDLSVSPLPGTADLPTAATGTGRAGPAPYPPEPSRPPTAPEWTAERPATSPEWTAERPSASPEWSGERAGTSPEWTAERPPVSPVWTAERPAGDPPGRARKRRSSSISAGYRAVSLGTTGGTAAAASGGPATQEIPFAERVPMTEELPVVAEEPATRPGYWPTPSPPPPAQSPAPPSSYIPQQPTRSPFDSFGSSESSGSSGRPGGDPFEGGFTSSPPSTTPPSYAFPYGYGDRGATGGHPATGPDTDVRTDVETGAGTGQAPFSPFTPFADPAQGTFQQPPAGEPWTAPAGERP</sequence>